<evidence type="ECO:0000256" key="1">
    <source>
        <dbReference type="SAM" id="SignalP"/>
    </source>
</evidence>
<dbReference type="AlphaFoldDB" id="A0A8T7LSM2"/>
<protein>
    <submittedName>
        <fullName evidence="4">Glycosyltransferase family 4 protein</fullName>
    </submittedName>
</protein>
<dbReference type="InterPro" id="IPR001296">
    <property type="entry name" value="Glyco_trans_1"/>
</dbReference>
<reference evidence="4 6" key="1">
    <citation type="submission" date="2020-06" db="EMBL/GenBank/DDBJ databases">
        <title>Anoxygenic phototrophic Chloroflexota member uses a Type I reaction center.</title>
        <authorList>
            <person name="Tsuji J.M."/>
            <person name="Shaw N.A."/>
            <person name="Nagashima S."/>
            <person name="Venkiteswaran J."/>
            <person name="Schiff S.L."/>
            <person name="Hanada S."/>
            <person name="Tank M."/>
            <person name="Neufeld J.D."/>
        </authorList>
    </citation>
    <scope>NUCLEOTIDE SEQUENCE [LARGE SCALE GENOMIC DNA]</scope>
    <source>
        <strain evidence="4">L227-S17</strain>
    </source>
</reference>
<feature type="signal peptide" evidence="1">
    <location>
        <begin position="1"/>
        <end position="22"/>
    </location>
</feature>
<dbReference type="GO" id="GO:0016757">
    <property type="term" value="F:glycosyltransferase activity"/>
    <property type="evidence" value="ECO:0007669"/>
    <property type="project" value="InterPro"/>
</dbReference>
<evidence type="ECO:0000259" key="2">
    <source>
        <dbReference type="Pfam" id="PF00534"/>
    </source>
</evidence>
<keyword evidence="1" id="KW-0732">Signal</keyword>
<dbReference type="EMBL" id="JACATZ010000001">
    <property type="protein sequence ID" value="NWJ45028.1"/>
    <property type="molecule type" value="Genomic_DNA"/>
</dbReference>
<evidence type="ECO:0000313" key="4">
    <source>
        <dbReference type="EMBL" id="NWJ45028.1"/>
    </source>
</evidence>
<dbReference type="InterPro" id="IPR028098">
    <property type="entry name" value="Glyco_trans_4-like_N"/>
</dbReference>
<feature type="chain" id="PRO_5035853884" evidence="1">
    <location>
        <begin position="23"/>
        <end position="378"/>
    </location>
</feature>
<dbReference type="Pfam" id="PF00534">
    <property type="entry name" value="Glycos_transf_1"/>
    <property type="match status" value="1"/>
</dbReference>
<reference evidence="5" key="2">
    <citation type="journal article" date="2024" name="Nature">
        <title>Anoxygenic phototroph of the Chloroflexota uses a type I reaction centre.</title>
        <authorList>
            <person name="Tsuji J.M."/>
            <person name="Shaw N.A."/>
            <person name="Nagashima S."/>
            <person name="Venkiteswaran J.J."/>
            <person name="Schiff S.L."/>
            <person name="Watanabe T."/>
            <person name="Fukui M."/>
            <person name="Hanada S."/>
            <person name="Tank M."/>
            <person name="Neufeld J.D."/>
        </authorList>
    </citation>
    <scope>NUCLEOTIDE SEQUENCE</scope>
    <source>
        <strain evidence="5">L227-S17</strain>
    </source>
</reference>
<accession>A0A8T7LSM2</accession>
<dbReference type="Pfam" id="PF13439">
    <property type="entry name" value="Glyco_transf_4"/>
    <property type="match status" value="1"/>
</dbReference>
<name>A0A8T7LSM2_9CHLR</name>
<dbReference type="Proteomes" id="UP000521676">
    <property type="component" value="Unassembled WGS sequence"/>
</dbReference>
<dbReference type="Gene3D" id="3.40.50.2000">
    <property type="entry name" value="Glycogen Phosphorylase B"/>
    <property type="match status" value="2"/>
</dbReference>
<dbReference type="PANTHER" id="PTHR12526">
    <property type="entry name" value="GLYCOSYLTRANSFERASE"/>
    <property type="match status" value="1"/>
</dbReference>
<keyword evidence="7" id="KW-1185">Reference proteome</keyword>
<dbReference type="PANTHER" id="PTHR12526:SF595">
    <property type="entry name" value="BLL5217 PROTEIN"/>
    <property type="match status" value="1"/>
</dbReference>
<dbReference type="CDD" id="cd03802">
    <property type="entry name" value="GT4_AviGT4-like"/>
    <property type="match status" value="1"/>
</dbReference>
<feature type="domain" description="Glycosyltransferase subfamily 4-like N-terminal" evidence="3">
    <location>
        <begin position="24"/>
        <end position="200"/>
    </location>
</feature>
<feature type="domain" description="Glycosyl transferase family 1" evidence="2">
    <location>
        <begin position="207"/>
        <end position="348"/>
    </location>
</feature>
<evidence type="ECO:0000313" key="5">
    <source>
        <dbReference type="EMBL" id="WJW66909.1"/>
    </source>
</evidence>
<evidence type="ECO:0000313" key="7">
    <source>
        <dbReference type="Proteomes" id="UP001431572"/>
    </source>
</evidence>
<sequence length="378" mass="41622">MSNRKKLNIALLAPLVSPIAQPFIGGAQAMLHDMALELARRGHKVTLFAAPGSKIEATNPVDAALARQVTLAEVPVKPGELIPADFSKADGYRESDEAFFRQSELFLQTYLRINRAVPTFDIAHAMAYDLPAFAFAPLSGVPTVHTLHIGALDARINSILRTTYLETGKSRATTVSKACAATYAPYFEIDRVIYNAIDTAAIPFGEKGEGFLLFAGRITPEKGPDLAIEIARMAGKKLVLAGGIYDSGFYESKIRPQLEADSNLQYVGQLHRADLFALMSRADGLLFTSRWEEPFGLVMAESMAAGTPVITWRRGAAPEIITHVKTGFLLPYEDMVAAAAVVPNLEEIDRATCRRHIEDNFSWARIIEEYEDYYYSML</sequence>
<dbReference type="RefSeq" id="WP_341468802.1">
    <property type="nucleotide sequence ID" value="NZ_CP128399.1"/>
</dbReference>
<gene>
    <name evidence="4" type="ORF">HXX08_04030</name>
    <name evidence="5" type="ORF">OZ401_000154</name>
</gene>
<evidence type="ECO:0000313" key="6">
    <source>
        <dbReference type="Proteomes" id="UP000521676"/>
    </source>
</evidence>
<evidence type="ECO:0000259" key="3">
    <source>
        <dbReference type="Pfam" id="PF13439"/>
    </source>
</evidence>
<dbReference type="EMBL" id="CP128399">
    <property type="protein sequence ID" value="WJW66909.1"/>
    <property type="molecule type" value="Genomic_DNA"/>
</dbReference>
<dbReference type="Proteomes" id="UP001431572">
    <property type="component" value="Chromosome 1"/>
</dbReference>
<proteinExistence type="predicted"/>
<dbReference type="SUPFAM" id="SSF53756">
    <property type="entry name" value="UDP-Glycosyltransferase/glycogen phosphorylase"/>
    <property type="match status" value="1"/>
</dbReference>
<organism evidence="4 6">
    <name type="scientific">Candidatus Chlorohelix allophototropha</name>
    <dbReference type="NCBI Taxonomy" id="3003348"/>
    <lineage>
        <taxon>Bacteria</taxon>
        <taxon>Bacillati</taxon>
        <taxon>Chloroflexota</taxon>
        <taxon>Chloroflexia</taxon>
        <taxon>Candidatus Chloroheliales</taxon>
        <taxon>Candidatus Chloroheliaceae</taxon>
        <taxon>Candidatus Chlorohelix</taxon>
    </lineage>
</organism>